<dbReference type="PANTHER" id="PTHR45842">
    <property type="entry name" value="SYNAPTIC ADHESION-LIKE MOLECULE SALM"/>
    <property type="match status" value="1"/>
</dbReference>
<keyword evidence="4" id="KW-0325">Glycoprotein</keyword>
<dbReference type="GeneID" id="108564123"/>
<keyword evidence="2" id="KW-0732">Signal</keyword>
<gene>
    <name evidence="6" type="primary">LOC108564123</name>
</gene>
<evidence type="ECO:0000313" key="6">
    <source>
        <dbReference type="RefSeq" id="XP_017778549.1"/>
    </source>
</evidence>
<organism evidence="5 6">
    <name type="scientific">Nicrophorus vespilloides</name>
    <name type="common">Boreal carrion beetle</name>
    <dbReference type="NCBI Taxonomy" id="110193"/>
    <lineage>
        <taxon>Eukaryota</taxon>
        <taxon>Metazoa</taxon>
        <taxon>Ecdysozoa</taxon>
        <taxon>Arthropoda</taxon>
        <taxon>Hexapoda</taxon>
        <taxon>Insecta</taxon>
        <taxon>Pterygota</taxon>
        <taxon>Neoptera</taxon>
        <taxon>Endopterygota</taxon>
        <taxon>Coleoptera</taxon>
        <taxon>Polyphaga</taxon>
        <taxon>Staphyliniformia</taxon>
        <taxon>Silphidae</taxon>
        <taxon>Nicrophorinae</taxon>
        <taxon>Nicrophorus</taxon>
    </lineage>
</organism>
<sequence>MWFVLVLLFQGSTALYTLNQGAHRKCDYAHVNRTYTCSYIENIFPKMFYGNYALDCVSCSIPTFKVETFPYENSLISMNLTNSRIRNITSFAFQRLGGLHSLDLRYNVIRNVSRDAFNGLVEVYELYLDNNELEDLTPGFLNNFEGNQVRISWNKLKSIAGKTFEGIKGVMALDLSHNHIFTLFEDSFSYLDGLEFLDMSDNALCNLPLGAFKNLKLLKTLNLAGNHFRKFHFGTFSGLNGLIELNLSRNALIQFEPNVLLTMGNLRMVDIGANDLQYVDGLMIHSYAPPLRQIGISDNVWNCISLSNLIQYLHSVNIHVNEHYRYDVTNVHGIACADDTITDQKLTFEKFYNILKRNTNNAYNYC</sequence>
<dbReference type="Gene3D" id="3.80.10.10">
    <property type="entry name" value="Ribonuclease Inhibitor"/>
    <property type="match status" value="2"/>
</dbReference>
<name>A0ABM1MVE9_NICVS</name>
<dbReference type="InterPro" id="IPR001611">
    <property type="entry name" value="Leu-rich_rpt"/>
</dbReference>
<dbReference type="PANTHER" id="PTHR45842:SF12">
    <property type="entry name" value="KEKKON 5, ISOFORM A"/>
    <property type="match status" value="1"/>
</dbReference>
<reference evidence="6" key="1">
    <citation type="submission" date="2025-08" db="UniProtKB">
        <authorList>
            <consortium name="RefSeq"/>
        </authorList>
    </citation>
    <scope>IDENTIFICATION</scope>
    <source>
        <tissue evidence="6">Whole Larva</tissue>
    </source>
</reference>
<evidence type="ECO:0000256" key="3">
    <source>
        <dbReference type="ARBA" id="ARBA00022737"/>
    </source>
</evidence>
<evidence type="ECO:0000313" key="5">
    <source>
        <dbReference type="Proteomes" id="UP000695000"/>
    </source>
</evidence>
<keyword evidence="5" id="KW-1185">Reference proteome</keyword>
<dbReference type="InterPro" id="IPR050467">
    <property type="entry name" value="LRFN"/>
</dbReference>
<evidence type="ECO:0000256" key="4">
    <source>
        <dbReference type="ARBA" id="ARBA00023180"/>
    </source>
</evidence>
<keyword evidence="3" id="KW-0677">Repeat</keyword>
<dbReference type="RefSeq" id="XP_017778549.1">
    <property type="nucleotide sequence ID" value="XM_017923060.1"/>
</dbReference>
<dbReference type="SUPFAM" id="SSF52058">
    <property type="entry name" value="L domain-like"/>
    <property type="match status" value="1"/>
</dbReference>
<dbReference type="InterPro" id="IPR003591">
    <property type="entry name" value="Leu-rich_rpt_typical-subtyp"/>
</dbReference>
<dbReference type="Proteomes" id="UP000695000">
    <property type="component" value="Unplaced"/>
</dbReference>
<evidence type="ECO:0000256" key="1">
    <source>
        <dbReference type="ARBA" id="ARBA00022614"/>
    </source>
</evidence>
<accession>A0ABM1MVE9</accession>
<dbReference type="Pfam" id="PF13855">
    <property type="entry name" value="LRR_8"/>
    <property type="match status" value="3"/>
</dbReference>
<dbReference type="SMART" id="SM00369">
    <property type="entry name" value="LRR_TYP"/>
    <property type="match status" value="5"/>
</dbReference>
<dbReference type="InterPro" id="IPR032675">
    <property type="entry name" value="LRR_dom_sf"/>
</dbReference>
<proteinExistence type="predicted"/>
<evidence type="ECO:0000256" key="2">
    <source>
        <dbReference type="ARBA" id="ARBA00022729"/>
    </source>
</evidence>
<keyword evidence="1" id="KW-0433">Leucine-rich repeat</keyword>
<protein>
    <submittedName>
        <fullName evidence="6">Leucine-rich repeat-containing protein 15-like</fullName>
    </submittedName>
</protein>